<proteinExistence type="predicted"/>
<reference evidence="1" key="1">
    <citation type="submission" date="2014-11" db="EMBL/GenBank/DDBJ databases">
        <authorList>
            <person name="Otto D Thomas"/>
            <person name="Naeem Raeece"/>
        </authorList>
    </citation>
    <scope>NUCLEOTIDE SEQUENCE</scope>
</reference>
<dbReference type="PhylomeDB" id="A0A0G4HLQ2"/>
<evidence type="ECO:0000313" key="1">
    <source>
        <dbReference type="EMBL" id="CEM45101.1"/>
    </source>
</evidence>
<accession>A0A0G4HLQ2</accession>
<name>A0A0G4HLQ2_9ALVE</name>
<protein>
    <submittedName>
        <fullName evidence="1">Uncharacterized protein</fullName>
    </submittedName>
</protein>
<organism evidence="1">
    <name type="scientific">Chromera velia CCMP2878</name>
    <dbReference type="NCBI Taxonomy" id="1169474"/>
    <lineage>
        <taxon>Eukaryota</taxon>
        <taxon>Sar</taxon>
        <taxon>Alveolata</taxon>
        <taxon>Colpodellida</taxon>
        <taxon>Chromeraceae</taxon>
        <taxon>Chromera</taxon>
    </lineage>
</organism>
<dbReference type="EMBL" id="CDMZ01003100">
    <property type="protein sequence ID" value="CEM45101.1"/>
    <property type="molecule type" value="Genomic_DNA"/>
</dbReference>
<gene>
    <name evidence="1" type="ORF">Cvel_28887</name>
</gene>
<dbReference type="VEuPathDB" id="CryptoDB:Cvel_28887"/>
<sequence>MEERWLVNIPMLLRSLQWMYTSVPRPKAQGEYPIRVLLDGATDECRVVSGATLQIEPKDGAIEVPDPLKRILLRQLKPYTLKTTDGQPPTSVPSVVWRRALRKKGYPQSAPLAVYPTSHWLPSVEDREFAIVQPAKDGTGDSEQLIGFFGGKNNLLHLPMGRGDQYLFNVERVLALAQENEEAQAIMTRLLKISFCSLPNNLLKFLLENEGPNASDPSRLPFHPPDKSWIFSRIHLFHLERFDEYHSAAREEMRERGDMNPDEDQTKRMADEALDSVLPERLHIPCSARSLIDENRRLQAFPYIDYNPSNPAIAPPSGLVGWKGIDPRPTAHVILKKLDRPEFFRLWKATRKSGAKIPEKWEDLFISEEKHMREPHNSILALRYDTFKPLLNPMYASADACNICEVQQLDPRACLGHNSYNCLTSNGLTSCCGHRPGLQYSRKDGTFFLCICELDPTCTSCLCPGGAKFREIRDKPLHGELRPLLEWFVRKRFKLELNEWDKLPFSLATVFRQIFVHVFSVAQNLTEAQQEDRPPNLGSKLYKASLLRVELPAQRWHGVQKAEPSLSLTKNQKHKIAVRQRLTESFIRDLSPSIRLSLSDLYVPTGVHSDDVRAAAPPRPGVADTRLQSVPEEPAVPSNFKEESEIGHNFLLLEALYQGKWERLTEGQMALTHWQSTGSQVLSARALIDLI</sequence>
<dbReference type="AlphaFoldDB" id="A0A0G4HLQ2"/>